<name>H2Y7P6_CIOSA</name>
<dbReference type="PROSITE" id="PS51304">
    <property type="entry name" value="GALECTIN"/>
    <property type="match status" value="2"/>
</dbReference>
<evidence type="ECO:0000256" key="2">
    <source>
        <dbReference type="ARBA" id="ARBA00022737"/>
    </source>
</evidence>
<dbReference type="CDD" id="cd00070">
    <property type="entry name" value="GLECT"/>
    <property type="match status" value="2"/>
</dbReference>
<dbReference type="InterPro" id="IPR044156">
    <property type="entry name" value="Galectin-like"/>
</dbReference>
<dbReference type="GO" id="GO:0030246">
    <property type="term" value="F:carbohydrate binding"/>
    <property type="evidence" value="ECO:0007669"/>
    <property type="project" value="UniProtKB-UniRule"/>
</dbReference>
<dbReference type="SMART" id="SM00908">
    <property type="entry name" value="Gal-bind_lectin"/>
    <property type="match status" value="2"/>
</dbReference>
<keyword evidence="6" id="KW-1185">Reference proteome</keyword>
<evidence type="ECO:0000313" key="5">
    <source>
        <dbReference type="Ensembl" id="ENSCSAVP00000001344.1"/>
    </source>
</evidence>
<dbReference type="GeneTree" id="ENSGT00940000164543"/>
<dbReference type="Proteomes" id="UP000007875">
    <property type="component" value="Unassembled WGS sequence"/>
</dbReference>
<dbReference type="InParanoid" id="H2Y7P6"/>
<reference evidence="5" key="2">
    <citation type="submission" date="2025-08" db="UniProtKB">
        <authorList>
            <consortium name="Ensembl"/>
        </authorList>
    </citation>
    <scope>IDENTIFICATION</scope>
</reference>
<dbReference type="InterPro" id="IPR013320">
    <property type="entry name" value="ConA-like_dom_sf"/>
</dbReference>
<sequence>MFRTQRKLNKPAIPFNQCLEYLLRPGMKWVITGKPRPSSEKFSVNFKAGPADGDDIALHLNPRFQTRTVVRNARTNGAWRKDFEESTPFFPFEKYKSFRIEITCLADKFKIDVNGDHFANYKHRYDLHQITHLNIDGQVDIDTVEFLYTGTDPNIQEPSVTYHNPTSMFTMKLDRHLKRGTEVIVRGMGRDKFGMNFHCGPSATDDYAFRFSPEFNAQRVVRNSMIRKVWNPHAEVITSFFPFRQRESFTIRCICDNGKFVVYVNDVHFCDFGYKVPLYRISFLELDGAINIDNVTVVWEPMDDEKNPMPQQESKMAVVLIAADQWCC</sequence>
<dbReference type="SUPFAM" id="SSF49899">
    <property type="entry name" value="Concanavalin A-like lectins/glucanases"/>
    <property type="match status" value="2"/>
</dbReference>
<dbReference type="OMA" id="TPYSIRI"/>
<dbReference type="FunFam" id="2.60.120.200:FF:000124">
    <property type="entry name" value="Galectin-4"/>
    <property type="match status" value="1"/>
</dbReference>
<dbReference type="Gene3D" id="2.60.120.200">
    <property type="match status" value="2"/>
</dbReference>
<evidence type="ECO:0000313" key="6">
    <source>
        <dbReference type="Proteomes" id="UP000007875"/>
    </source>
</evidence>
<dbReference type="eggNOG" id="KOG3587">
    <property type="taxonomic scope" value="Eukaryota"/>
</dbReference>
<reference evidence="5" key="3">
    <citation type="submission" date="2025-09" db="UniProtKB">
        <authorList>
            <consortium name="Ensembl"/>
        </authorList>
    </citation>
    <scope>IDENTIFICATION</scope>
</reference>
<protein>
    <recommendedName>
        <fullName evidence="3">Galectin</fullName>
    </recommendedName>
</protein>
<dbReference type="Pfam" id="PF00337">
    <property type="entry name" value="Gal-bind_lectin"/>
    <property type="match status" value="2"/>
</dbReference>
<dbReference type="Ensembl" id="ENSCSAVT00000001360.1">
    <property type="protein sequence ID" value="ENSCSAVP00000001344.1"/>
    <property type="gene ID" value="ENSCSAVG00000000747.1"/>
</dbReference>
<feature type="domain" description="Galectin" evidence="4">
    <location>
        <begin position="15"/>
        <end position="147"/>
    </location>
</feature>
<dbReference type="InterPro" id="IPR001079">
    <property type="entry name" value="Galectin_CRD"/>
</dbReference>
<dbReference type="SMART" id="SM00276">
    <property type="entry name" value="GLECT"/>
    <property type="match status" value="2"/>
</dbReference>
<feature type="domain" description="Galectin" evidence="4">
    <location>
        <begin position="169"/>
        <end position="298"/>
    </location>
</feature>
<keyword evidence="2" id="KW-0677">Repeat</keyword>
<dbReference type="PANTHER" id="PTHR11346">
    <property type="entry name" value="GALECTIN"/>
    <property type="match status" value="1"/>
</dbReference>
<dbReference type="HOGENOM" id="CLU_037794_1_1_1"/>
<reference evidence="6" key="1">
    <citation type="submission" date="2003-08" db="EMBL/GenBank/DDBJ databases">
        <authorList>
            <person name="Birren B."/>
            <person name="Nusbaum C."/>
            <person name="Abebe A."/>
            <person name="Abouelleil A."/>
            <person name="Adekoya E."/>
            <person name="Ait-zahra M."/>
            <person name="Allen N."/>
            <person name="Allen T."/>
            <person name="An P."/>
            <person name="Anderson M."/>
            <person name="Anderson S."/>
            <person name="Arachchi H."/>
            <person name="Armbruster J."/>
            <person name="Bachantsang P."/>
            <person name="Baldwin J."/>
            <person name="Barry A."/>
            <person name="Bayul T."/>
            <person name="Blitshsteyn B."/>
            <person name="Bloom T."/>
            <person name="Blye J."/>
            <person name="Boguslavskiy L."/>
            <person name="Borowsky M."/>
            <person name="Boukhgalter B."/>
            <person name="Brunache A."/>
            <person name="Butler J."/>
            <person name="Calixte N."/>
            <person name="Calvo S."/>
            <person name="Camarata J."/>
            <person name="Campo K."/>
            <person name="Chang J."/>
            <person name="Cheshatsang Y."/>
            <person name="Citroen M."/>
            <person name="Collymore A."/>
            <person name="Considine T."/>
            <person name="Cook A."/>
            <person name="Cooke P."/>
            <person name="Corum B."/>
            <person name="Cuomo C."/>
            <person name="David R."/>
            <person name="Dawoe T."/>
            <person name="Degray S."/>
            <person name="Dodge S."/>
            <person name="Dooley K."/>
            <person name="Dorje P."/>
            <person name="Dorjee K."/>
            <person name="Dorris L."/>
            <person name="Duffey N."/>
            <person name="Dupes A."/>
            <person name="Elkins T."/>
            <person name="Engels R."/>
            <person name="Erickson J."/>
            <person name="Farina A."/>
            <person name="Faro S."/>
            <person name="Ferreira P."/>
            <person name="Fischer H."/>
            <person name="Fitzgerald M."/>
            <person name="Foley K."/>
            <person name="Gage D."/>
            <person name="Galagan J."/>
            <person name="Gearin G."/>
            <person name="Gnerre S."/>
            <person name="Gnirke A."/>
            <person name="Goyette A."/>
            <person name="Graham J."/>
            <person name="Grandbois E."/>
            <person name="Gyaltsen K."/>
            <person name="Hafez N."/>
            <person name="Hagopian D."/>
            <person name="Hagos B."/>
            <person name="Hall J."/>
            <person name="Hatcher B."/>
            <person name="Heller A."/>
            <person name="Higgins H."/>
            <person name="Honan T."/>
            <person name="Horn A."/>
            <person name="Houde N."/>
            <person name="Hughes L."/>
            <person name="Hulme W."/>
            <person name="Husby E."/>
            <person name="Iliev I."/>
            <person name="Jaffe D."/>
            <person name="Jones C."/>
            <person name="Kamal M."/>
            <person name="Kamat A."/>
            <person name="Kamvysselis M."/>
            <person name="Karlsson E."/>
            <person name="Kells C."/>
            <person name="Kieu A."/>
            <person name="Kisner P."/>
            <person name="Kodira C."/>
            <person name="Kulbokas E."/>
            <person name="Labutti K."/>
            <person name="Lama D."/>
            <person name="Landers T."/>
            <person name="Leger J."/>
            <person name="Levine S."/>
            <person name="Lewis D."/>
            <person name="Lewis T."/>
            <person name="Lindblad-toh K."/>
            <person name="Liu X."/>
            <person name="Lokyitsang T."/>
            <person name="Lokyitsang Y."/>
            <person name="Lucien O."/>
            <person name="Lui A."/>
            <person name="Ma L.J."/>
            <person name="Mabbitt R."/>
            <person name="Macdonald J."/>
            <person name="Maclean C."/>
            <person name="Major J."/>
            <person name="Manning J."/>
            <person name="Marabella R."/>
            <person name="Maru K."/>
            <person name="Matthews C."/>
            <person name="Mauceli E."/>
            <person name="Mccarthy M."/>
            <person name="Mcdonough S."/>
            <person name="Mcghee T."/>
            <person name="Meldrim J."/>
            <person name="Meneus L."/>
            <person name="Mesirov J."/>
            <person name="Mihalev A."/>
            <person name="Mihova T."/>
            <person name="Mikkelsen T."/>
            <person name="Mlenga V."/>
            <person name="Moru K."/>
            <person name="Mozes J."/>
            <person name="Mulrain L."/>
            <person name="Munson G."/>
            <person name="Naylor J."/>
            <person name="Newes C."/>
            <person name="Nguyen C."/>
            <person name="Nguyen N."/>
            <person name="Nguyen T."/>
            <person name="Nicol R."/>
            <person name="Nielsen C."/>
            <person name="Nizzari M."/>
            <person name="Norbu C."/>
            <person name="Norbu N."/>
            <person name="O'donnell P."/>
            <person name="Okoawo O."/>
            <person name="O'leary S."/>
            <person name="Omotosho B."/>
            <person name="O'neill K."/>
            <person name="Osman S."/>
            <person name="Parker S."/>
            <person name="Perrin D."/>
            <person name="Phunkhang P."/>
            <person name="Piqani B."/>
            <person name="Purcell S."/>
            <person name="Rachupka T."/>
            <person name="Ramasamy U."/>
            <person name="Rameau R."/>
            <person name="Ray V."/>
            <person name="Raymond C."/>
            <person name="Retta R."/>
            <person name="Richardson S."/>
            <person name="Rise C."/>
            <person name="Rodriguez J."/>
            <person name="Rogers J."/>
            <person name="Rogov P."/>
            <person name="Rutman M."/>
            <person name="Schupbach R."/>
            <person name="Seaman C."/>
            <person name="Settipalli S."/>
            <person name="Sharpe T."/>
            <person name="Sheridan J."/>
            <person name="Sherpa N."/>
            <person name="Shi J."/>
            <person name="Smirnov S."/>
            <person name="Smith C."/>
            <person name="Sougnez C."/>
            <person name="Spencer B."/>
            <person name="Stalker J."/>
            <person name="Stange-thomann N."/>
            <person name="Stavropoulos S."/>
            <person name="Stetson K."/>
            <person name="Stone C."/>
            <person name="Stone S."/>
            <person name="Stubbs M."/>
            <person name="Talamas J."/>
            <person name="Tchuinga P."/>
            <person name="Tenzing P."/>
            <person name="Tesfaye S."/>
            <person name="Theodore J."/>
            <person name="Thoulutsang Y."/>
            <person name="Topham K."/>
            <person name="Towey S."/>
            <person name="Tsamla T."/>
            <person name="Tsomo N."/>
            <person name="Vallee D."/>
            <person name="Vassiliev H."/>
            <person name="Venkataraman V."/>
            <person name="Vinson J."/>
            <person name="Vo A."/>
            <person name="Wade C."/>
            <person name="Wang S."/>
            <person name="Wangchuk T."/>
            <person name="Wangdi T."/>
            <person name="Whittaker C."/>
            <person name="Wilkinson J."/>
            <person name="Wu Y."/>
            <person name="Wyman D."/>
            <person name="Yadav S."/>
            <person name="Yang S."/>
            <person name="Yang X."/>
            <person name="Yeager S."/>
            <person name="Yee E."/>
            <person name="Young G."/>
            <person name="Zainoun J."/>
            <person name="Zembeck L."/>
            <person name="Zimmer A."/>
            <person name="Zody M."/>
            <person name="Lander E."/>
        </authorList>
    </citation>
    <scope>NUCLEOTIDE SEQUENCE [LARGE SCALE GENOMIC DNA]</scope>
</reference>
<keyword evidence="1 3" id="KW-0430">Lectin</keyword>
<evidence type="ECO:0000256" key="1">
    <source>
        <dbReference type="ARBA" id="ARBA00022734"/>
    </source>
</evidence>
<proteinExistence type="predicted"/>
<accession>H2Y7P6</accession>
<dbReference type="AlphaFoldDB" id="H2Y7P6"/>
<evidence type="ECO:0000259" key="4">
    <source>
        <dbReference type="PROSITE" id="PS51304"/>
    </source>
</evidence>
<dbReference type="PANTHER" id="PTHR11346:SF147">
    <property type="entry name" value="GALECTIN"/>
    <property type="match status" value="1"/>
</dbReference>
<organism evidence="5 6">
    <name type="scientific">Ciona savignyi</name>
    <name type="common">Pacific transparent sea squirt</name>
    <dbReference type="NCBI Taxonomy" id="51511"/>
    <lineage>
        <taxon>Eukaryota</taxon>
        <taxon>Metazoa</taxon>
        <taxon>Chordata</taxon>
        <taxon>Tunicata</taxon>
        <taxon>Ascidiacea</taxon>
        <taxon>Phlebobranchia</taxon>
        <taxon>Cionidae</taxon>
        <taxon>Ciona</taxon>
    </lineage>
</organism>
<dbReference type="STRING" id="51511.ENSCSAVP00000001344"/>
<evidence type="ECO:0000256" key="3">
    <source>
        <dbReference type="RuleBase" id="RU102079"/>
    </source>
</evidence>